<gene>
    <name evidence="2" type="ORF">Sradi_5386400</name>
</gene>
<evidence type="ECO:0000256" key="1">
    <source>
        <dbReference type="SAM" id="SignalP"/>
    </source>
</evidence>
<name>A0AAW2LRY3_SESRA</name>
<comment type="caution">
    <text evidence="2">The sequence shown here is derived from an EMBL/GenBank/DDBJ whole genome shotgun (WGS) entry which is preliminary data.</text>
</comment>
<dbReference type="AlphaFoldDB" id="A0AAW2LRY3"/>
<keyword evidence="1" id="KW-0732">Signal</keyword>
<reference evidence="2" key="2">
    <citation type="journal article" date="2024" name="Plant">
        <title>Genomic evolution and insights into agronomic trait innovations of Sesamum species.</title>
        <authorList>
            <person name="Miao H."/>
            <person name="Wang L."/>
            <person name="Qu L."/>
            <person name="Liu H."/>
            <person name="Sun Y."/>
            <person name="Le M."/>
            <person name="Wang Q."/>
            <person name="Wei S."/>
            <person name="Zheng Y."/>
            <person name="Lin W."/>
            <person name="Duan Y."/>
            <person name="Cao H."/>
            <person name="Xiong S."/>
            <person name="Wang X."/>
            <person name="Wei L."/>
            <person name="Li C."/>
            <person name="Ma Q."/>
            <person name="Ju M."/>
            <person name="Zhao R."/>
            <person name="Li G."/>
            <person name="Mu C."/>
            <person name="Tian Q."/>
            <person name="Mei H."/>
            <person name="Zhang T."/>
            <person name="Gao T."/>
            <person name="Zhang H."/>
        </authorList>
    </citation>
    <scope>NUCLEOTIDE SEQUENCE</scope>
    <source>
        <strain evidence="2">G02</strain>
    </source>
</reference>
<sequence length="66" mass="7100">MASLVLLLSEILRLETIDNLISTPPPSSSATAPRLPPPRQRKVYRIAAETLAKINSKKICLGSAST</sequence>
<protein>
    <submittedName>
        <fullName evidence="2">Uncharacterized protein</fullName>
    </submittedName>
</protein>
<feature type="chain" id="PRO_5043733028" evidence="1">
    <location>
        <begin position="17"/>
        <end position="66"/>
    </location>
</feature>
<accession>A0AAW2LRY3</accession>
<organism evidence="2">
    <name type="scientific">Sesamum radiatum</name>
    <name type="common">Black benniseed</name>
    <dbReference type="NCBI Taxonomy" id="300843"/>
    <lineage>
        <taxon>Eukaryota</taxon>
        <taxon>Viridiplantae</taxon>
        <taxon>Streptophyta</taxon>
        <taxon>Embryophyta</taxon>
        <taxon>Tracheophyta</taxon>
        <taxon>Spermatophyta</taxon>
        <taxon>Magnoliopsida</taxon>
        <taxon>eudicotyledons</taxon>
        <taxon>Gunneridae</taxon>
        <taxon>Pentapetalae</taxon>
        <taxon>asterids</taxon>
        <taxon>lamiids</taxon>
        <taxon>Lamiales</taxon>
        <taxon>Pedaliaceae</taxon>
        <taxon>Sesamum</taxon>
    </lineage>
</organism>
<evidence type="ECO:0000313" key="2">
    <source>
        <dbReference type="EMBL" id="KAL0321249.1"/>
    </source>
</evidence>
<dbReference type="EMBL" id="JACGWJ010000024">
    <property type="protein sequence ID" value="KAL0321249.1"/>
    <property type="molecule type" value="Genomic_DNA"/>
</dbReference>
<reference evidence="2" key="1">
    <citation type="submission" date="2020-06" db="EMBL/GenBank/DDBJ databases">
        <authorList>
            <person name="Li T."/>
            <person name="Hu X."/>
            <person name="Zhang T."/>
            <person name="Song X."/>
            <person name="Zhang H."/>
            <person name="Dai N."/>
            <person name="Sheng W."/>
            <person name="Hou X."/>
            <person name="Wei L."/>
        </authorList>
    </citation>
    <scope>NUCLEOTIDE SEQUENCE</scope>
    <source>
        <strain evidence="2">G02</strain>
        <tissue evidence="2">Leaf</tissue>
    </source>
</reference>
<feature type="signal peptide" evidence="1">
    <location>
        <begin position="1"/>
        <end position="16"/>
    </location>
</feature>
<proteinExistence type="predicted"/>